<proteinExistence type="predicted"/>
<name>A0A9N9FCN6_9GLOM</name>
<protein>
    <submittedName>
        <fullName evidence="1">8749_t:CDS:1</fullName>
    </submittedName>
</protein>
<evidence type="ECO:0000313" key="1">
    <source>
        <dbReference type="EMBL" id="CAG8524563.1"/>
    </source>
</evidence>
<sequence>MPLLSSPKEELKEDIRQIVAGGGHDQRELPIAEDLADQCTGQEICSQNLTHKRKRSSCSPCGLSHFDTDSKSDGGSLPHNVKTSGYSPVSANRLAEWASAAAILKCAWRRLPCQE</sequence>
<evidence type="ECO:0000313" key="2">
    <source>
        <dbReference type="Proteomes" id="UP000789739"/>
    </source>
</evidence>
<gene>
    <name evidence="1" type="ORF">PBRASI_LOCUS3803</name>
</gene>
<dbReference type="Proteomes" id="UP000789739">
    <property type="component" value="Unassembled WGS sequence"/>
</dbReference>
<keyword evidence="2" id="KW-1185">Reference proteome</keyword>
<accession>A0A9N9FCN6</accession>
<dbReference type="EMBL" id="CAJVPI010000357">
    <property type="protein sequence ID" value="CAG8524563.1"/>
    <property type="molecule type" value="Genomic_DNA"/>
</dbReference>
<organism evidence="1 2">
    <name type="scientific">Paraglomus brasilianum</name>
    <dbReference type="NCBI Taxonomy" id="144538"/>
    <lineage>
        <taxon>Eukaryota</taxon>
        <taxon>Fungi</taxon>
        <taxon>Fungi incertae sedis</taxon>
        <taxon>Mucoromycota</taxon>
        <taxon>Glomeromycotina</taxon>
        <taxon>Glomeromycetes</taxon>
        <taxon>Paraglomerales</taxon>
        <taxon>Paraglomeraceae</taxon>
        <taxon>Paraglomus</taxon>
    </lineage>
</organism>
<reference evidence="1" key="1">
    <citation type="submission" date="2021-06" db="EMBL/GenBank/DDBJ databases">
        <authorList>
            <person name="Kallberg Y."/>
            <person name="Tangrot J."/>
            <person name="Rosling A."/>
        </authorList>
    </citation>
    <scope>NUCLEOTIDE SEQUENCE</scope>
    <source>
        <strain evidence="1">BR232B</strain>
    </source>
</reference>
<comment type="caution">
    <text evidence="1">The sequence shown here is derived from an EMBL/GenBank/DDBJ whole genome shotgun (WGS) entry which is preliminary data.</text>
</comment>
<dbReference type="AlphaFoldDB" id="A0A9N9FCN6"/>